<proteinExistence type="predicted"/>
<sequence>MWGIERLFVTCSYCGKPCYNPDLPGGKRLRKKLPADLFLKRDLLGFKDHAGEMICWPCDEWEFQS</sequence>
<evidence type="ECO:0000313" key="1">
    <source>
        <dbReference type="EMBL" id="OWK36036.1"/>
    </source>
</evidence>
<comment type="caution">
    <text evidence="1">The sequence shown here is derived from an EMBL/GenBank/DDBJ whole genome shotgun (WGS) entry which is preliminary data.</text>
</comment>
<reference evidence="2" key="1">
    <citation type="submission" date="2017-06" db="EMBL/GenBank/DDBJ databases">
        <title>Genome analysis of Fimbriiglobus ruber SP5, the first member of the order Planctomycetales with confirmed chitinolytic capability.</title>
        <authorList>
            <person name="Ravin N.V."/>
            <person name="Rakitin A.L."/>
            <person name="Ivanova A.A."/>
            <person name="Beletsky A.V."/>
            <person name="Kulichevskaya I.S."/>
            <person name="Mardanov A.V."/>
            <person name="Dedysh S.N."/>
        </authorList>
    </citation>
    <scope>NUCLEOTIDE SEQUENCE [LARGE SCALE GENOMIC DNA]</scope>
    <source>
        <strain evidence="2">SP5</strain>
    </source>
</reference>
<keyword evidence="2" id="KW-1185">Reference proteome</keyword>
<dbReference type="EMBL" id="NIDE01000017">
    <property type="protein sequence ID" value="OWK36036.1"/>
    <property type="molecule type" value="Genomic_DNA"/>
</dbReference>
<evidence type="ECO:0000313" key="2">
    <source>
        <dbReference type="Proteomes" id="UP000214646"/>
    </source>
</evidence>
<organism evidence="1 2">
    <name type="scientific">Fimbriiglobus ruber</name>
    <dbReference type="NCBI Taxonomy" id="1908690"/>
    <lineage>
        <taxon>Bacteria</taxon>
        <taxon>Pseudomonadati</taxon>
        <taxon>Planctomycetota</taxon>
        <taxon>Planctomycetia</taxon>
        <taxon>Gemmatales</taxon>
        <taxon>Gemmataceae</taxon>
        <taxon>Fimbriiglobus</taxon>
    </lineage>
</organism>
<accession>A0A225DFB5</accession>
<gene>
    <name evidence="1" type="ORF">FRUB_08599</name>
</gene>
<name>A0A225DFB5_9BACT</name>
<dbReference type="AlphaFoldDB" id="A0A225DFB5"/>
<dbReference type="Proteomes" id="UP000214646">
    <property type="component" value="Unassembled WGS sequence"/>
</dbReference>
<protein>
    <submittedName>
        <fullName evidence="1">Uncharacterized protein</fullName>
    </submittedName>
</protein>